<feature type="signal peptide" evidence="1">
    <location>
        <begin position="1"/>
        <end position="17"/>
    </location>
</feature>
<reference evidence="2 3" key="1">
    <citation type="journal article" date="2023" name="Mol. Ecol. Resour.">
        <title>Chromosome-level genome assembly of a triploid poplar Populus alba 'Berolinensis'.</title>
        <authorList>
            <person name="Chen S."/>
            <person name="Yu Y."/>
            <person name="Wang X."/>
            <person name="Wang S."/>
            <person name="Zhang T."/>
            <person name="Zhou Y."/>
            <person name="He R."/>
            <person name="Meng N."/>
            <person name="Wang Y."/>
            <person name="Liu W."/>
            <person name="Liu Z."/>
            <person name="Liu J."/>
            <person name="Guo Q."/>
            <person name="Huang H."/>
            <person name="Sederoff R.R."/>
            <person name="Wang G."/>
            <person name="Qu G."/>
            <person name="Chen S."/>
        </authorList>
    </citation>
    <scope>NUCLEOTIDE SEQUENCE [LARGE SCALE GENOMIC DNA]</scope>
    <source>
        <strain evidence="2">SC-2020</strain>
    </source>
</reference>
<organism evidence="2 3">
    <name type="scientific">Populus alba x Populus x berolinensis</name>
    <dbReference type="NCBI Taxonomy" id="444605"/>
    <lineage>
        <taxon>Eukaryota</taxon>
        <taxon>Viridiplantae</taxon>
        <taxon>Streptophyta</taxon>
        <taxon>Embryophyta</taxon>
        <taxon>Tracheophyta</taxon>
        <taxon>Spermatophyta</taxon>
        <taxon>Magnoliopsida</taxon>
        <taxon>eudicotyledons</taxon>
        <taxon>Gunneridae</taxon>
        <taxon>Pentapetalae</taxon>
        <taxon>rosids</taxon>
        <taxon>fabids</taxon>
        <taxon>Malpighiales</taxon>
        <taxon>Salicaceae</taxon>
        <taxon>Saliceae</taxon>
        <taxon>Populus</taxon>
    </lineage>
</organism>
<dbReference type="AlphaFoldDB" id="A0AAD6WIN0"/>
<evidence type="ECO:0008006" key="4">
    <source>
        <dbReference type="Google" id="ProtNLM"/>
    </source>
</evidence>
<keyword evidence="3" id="KW-1185">Reference proteome</keyword>
<dbReference type="Proteomes" id="UP001164929">
    <property type="component" value="Chromosome 1"/>
</dbReference>
<dbReference type="EMBL" id="JAQIZT010000001">
    <property type="protein sequence ID" value="KAJ7011799.1"/>
    <property type="molecule type" value="Genomic_DNA"/>
</dbReference>
<keyword evidence="1" id="KW-0732">Signal</keyword>
<accession>A0AAD6WIN0</accession>
<protein>
    <recommendedName>
        <fullName evidence="4">Secreted protein</fullName>
    </recommendedName>
</protein>
<evidence type="ECO:0000313" key="3">
    <source>
        <dbReference type="Proteomes" id="UP001164929"/>
    </source>
</evidence>
<sequence>MVLLILILILVLVFFHAEYSSVASLRFLLAGGFGLNLSKNRRPSVVSRTGRFAALELTRKECISLLLLFVAVSHLKFMKGKGLCELIKVLRRNKERSRNDRLI</sequence>
<comment type="caution">
    <text evidence="2">The sequence shown here is derived from an EMBL/GenBank/DDBJ whole genome shotgun (WGS) entry which is preliminary data.</text>
</comment>
<evidence type="ECO:0000313" key="2">
    <source>
        <dbReference type="EMBL" id="KAJ7011799.1"/>
    </source>
</evidence>
<proteinExistence type="predicted"/>
<name>A0AAD6WIN0_9ROSI</name>
<gene>
    <name evidence="2" type="ORF">NC653_002026</name>
</gene>
<evidence type="ECO:0000256" key="1">
    <source>
        <dbReference type="SAM" id="SignalP"/>
    </source>
</evidence>
<feature type="chain" id="PRO_5042115801" description="Secreted protein" evidence="1">
    <location>
        <begin position="18"/>
        <end position="103"/>
    </location>
</feature>